<accession>A0A3P6SPB9</accession>
<gene>
    <name evidence="1" type="ORF">NLS_LOCUS3778</name>
</gene>
<reference evidence="1 2" key="1">
    <citation type="submission" date="2018-08" db="EMBL/GenBank/DDBJ databases">
        <authorList>
            <person name="Laetsch R D."/>
            <person name="Stevens L."/>
            <person name="Kumar S."/>
            <person name="Blaxter L. M."/>
        </authorList>
    </citation>
    <scope>NUCLEOTIDE SEQUENCE [LARGE SCALE GENOMIC DNA]</scope>
</reference>
<keyword evidence="2" id="KW-1185">Reference proteome</keyword>
<name>A0A3P6SPB9_LITSI</name>
<dbReference type="OrthoDB" id="10546398at2759"/>
<evidence type="ECO:0000313" key="1">
    <source>
        <dbReference type="EMBL" id="VDK77712.1"/>
    </source>
</evidence>
<dbReference type="Proteomes" id="UP000277928">
    <property type="component" value="Unassembled WGS sequence"/>
</dbReference>
<dbReference type="EMBL" id="UYRX01000216">
    <property type="protein sequence ID" value="VDK77712.1"/>
    <property type="molecule type" value="Genomic_DNA"/>
</dbReference>
<proteinExistence type="predicted"/>
<organism evidence="1 2">
    <name type="scientific">Litomosoides sigmodontis</name>
    <name type="common">Filarial nematode worm</name>
    <dbReference type="NCBI Taxonomy" id="42156"/>
    <lineage>
        <taxon>Eukaryota</taxon>
        <taxon>Metazoa</taxon>
        <taxon>Ecdysozoa</taxon>
        <taxon>Nematoda</taxon>
        <taxon>Chromadorea</taxon>
        <taxon>Rhabditida</taxon>
        <taxon>Spirurina</taxon>
        <taxon>Spiruromorpha</taxon>
        <taxon>Filarioidea</taxon>
        <taxon>Onchocercidae</taxon>
        <taxon>Litomosoides</taxon>
    </lineage>
</organism>
<evidence type="ECO:0000313" key="2">
    <source>
        <dbReference type="Proteomes" id="UP000277928"/>
    </source>
</evidence>
<protein>
    <submittedName>
        <fullName evidence="1">Uncharacterized protein</fullName>
    </submittedName>
</protein>
<feature type="non-terminal residue" evidence="1">
    <location>
        <position position="108"/>
    </location>
</feature>
<sequence length="108" mass="12485">MDTFNIHEHYDGQSLTKSVISILIKETSLIVGELRVRFSRSLSVNVMEVSCTDEKWRQLIELVDDGIRGIALSADVSHEDLRYRYVMRCLHVTKPLECFDNALTTKQR</sequence>
<dbReference type="AlphaFoldDB" id="A0A3P6SPB9"/>